<evidence type="ECO:0000313" key="3">
    <source>
        <dbReference type="EMBL" id="RIA98145.1"/>
    </source>
</evidence>
<organism evidence="3 4">
    <name type="scientific">Glomus cerebriforme</name>
    <dbReference type="NCBI Taxonomy" id="658196"/>
    <lineage>
        <taxon>Eukaryota</taxon>
        <taxon>Fungi</taxon>
        <taxon>Fungi incertae sedis</taxon>
        <taxon>Mucoromycota</taxon>
        <taxon>Glomeromycotina</taxon>
        <taxon>Glomeromycetes</taxon>
        <taxon>Glomerales</taxon>
        <taxon>Glomeraceae</taxon>
        <taxon>Glomus</taxon>
    </lineage>
</organism>
<dbReference type="Proteomes" id="UP000265703">
    <property type="component" value="Unassembled WGS sequence"/>
</dbReference>
<feature type="region of interest" description="Disordered" evidence="1">
    <location>
        <begin position="1"/>
        <end position="22"/>
    </location>
</feature>
<keyword evidence="2" id="KW-0472">Membrane</keyword>
<proteinExistence type="predicted"/>
<keyword evidence="2" id="KW-1133">Transmembrane helix</keyword>
<evidence type="ECO:0000313" key="4">
    <source>
        <dbReference type="Proteomes" id="UP000265703"/>
    </source>
</evidence>
<protein>
    <submittedName>
        <fullName evidence="3">Uncharacterized protein</fullName>
    </submittedName>
</protein>
<accession>A0A397TNQ9</accession>
<reference evidence="3 4" key="1">
    <citation type="submission" date="2018-06" db="EMBL/GenBank/DDBJ databases">
        <title>Comparative genomics reveals the genomic features of Rhizophagus irregularis, R. cerebriforme, R. diaphanum and Gigaspora rosea, and their symbiotic lifestyle signature.</title>
        <authorList>
            <person name="Morin E."/>
            <person name="San Clemente H."/>
            <person name="Chen E.C.H."/>
            <person name="De La Providencia I."/>
            <person name="Hainaut M."/>
            <person name="Kuo A."/>
            <person name="Kohler A."/>
            <person name="Murat C."/>
            <person name="Tang N."/>
            <person name="Roy S."/>
            <person name="Loubradou J."/>
            <person name="Henrissat B."/>
            <person name="Grigoriev I.V."/>
            <person name="Corradi N."/>
            <person name="Roux C."/>
            <person name="Martin F.M."/>
        </authorList>
    </citation>
    <scope>NUCLEOTIDE SEQUENCE [LARGE SCALE GENOMIC DNA]</scope>
    <source>
        <strain evidence="3 4">DAOM 227022</strain>
    </source>
</reference>
<evidence type="ECO:0000256" key="1">
    <source>
        <dbReference type="SAM" id="MobiDB-lite"/>
    </source>
</evidence>
<comment type="caution">
    <text evidence="3">The sequence shown here is derived from an EMBL/GenBank/DDBJ whole genome shotgun (WGS) entry which is preliminary data.</text>
</comment>
<dbReference type="AlphaFoldDB" id="A0A397TNQ9"/>
<name>A0A397TNQ9_9GLOM</name>
<dbReference type="EMBL" id="QKYT01000020">
    <property type="protein sequence ID" value="RIA98145.1"/>
    <property type="molecule type" value="Genomic_DNA"/>
</dbReference>
<evidence type="ECO:0000256" key="2">
    <source>
        <dbReference type="SAM" id="Phobius"/>
    </source>
</evidence>
<keyword evidence="4" id="KW-1185">Reference proteome</keyword>
<sequence length="225" mass="26996">MPMPITRSRTSIRRGRDPEFPTEEELEQVYNHARLTLCSRGYNLPEEFARELYNPSINDINDINNIQALEEIIICKFLKVIEKNQKSLQMDIDERTNGVRRNNENNDEDDNSNQGRRRRRIRRSRRNYRNYVIRYDNLNKREIIIIDDDRDGDDTDDDVPPIRHNTTTFPNISPNESIVVSVLIESHNNDIYENREIKRFNWTKCIILILFIFLGIFFFQHFTFL</sequence>
<feature type="region of interest" description="Disordered" evidence="1">
    <location>
        <begin position="92"/>
        <end position="120"/>
    </location>
</feature>
<dbReference type="OrthoDB" id="2427694at2759"/>
<feature type="transmembrane region" description="Helical" evidence="2">
    <location>
        <begin position="205"/>
        <end position="224"/>
    </location>
</feature>
<feature type="non-terminal residue" evidence="3">
    <location>
        <position position="225"/>
    </location>
</feature>
<keyword evidence="2" id="KW-0812">Transmembrane</keyword>
<gene>
    <name evidence="3" type="ORF">C1645_750727</name>
</gene>
<feature type="compositionally biased region" description="Basic and acidic residues" evidence="1">
    <location>
        <begin position="92"/>
        <end position="104"/>
    </location>
</feature>